<evidence type="ECO:0000256" key="5">
    <source>
        <dbReference type="ARBA" id="ARBA00023186"/>
    </source>
</evidence>
<feature type="compositionally biased region" description="Polar residues" evidence="6">
    <location>
        <begin position="72"/>
        <end position="86"/>
    </location>
</feature>
<dbReference type="Pfam" id="PF07542">
    <property type="entry name" value="ATP12"/>
    <property type="match status" value="1"/>
</dbReference>
<dbReference type="Gene3D" id="3.30.2180.10">
    <property type="entry name" value="ATP12-like"/>
    <property type="match status" value="1"/>
</dbReference>
<dbReference type="PANTHER" id="PTHR21013">
    <property type="entry name" value="ATP SYNTHASE MITOCHONDRIAL F1 COMPLEX ASSEMBLY FACTOR 2/ATP12 PROTEIN, MITOCHONDRIAL PRECURSOR"/>
    <property type="match status" value="1"/>
</dbReference>
<evidence type="ECO:0000256" key="2">
    <source>
        <dbReference type="ARBA" id="ARBA00008231"/>
    </source>
</evidence>
<dbReference type="SUPFAM" id="SSF160909">
    <property type="entry name" value="ATP12-like"/>
    <property type="match status" value="1"/>
</dbReference>
<evidence type="ECO:0000256" key="1">
    <source>
        <dbReference type="ARBA" id="ARBA00004173"/>
    </source>
</evidence>
<keyword evidence="4" id="KW-0496">Mitochondrion</keyword>
<comment type="similarity">
    <text evidence="2">Belongs to the ATP12 family.</text>
</comment>
<evidence type="ECO:0000256" key="3">
    <source>
        <dbReference type="ARBA" id="ARBA00022946"/>
    </source>
</evidence>
<gene>
    <name evidence="7" type="ORF">BGW36DRAFT_387616</name>
</gene>
<feature type="compositionally biased region" description="Pro residues" evidence="6">
    <location>
        <begin position="48"/>
        <end position="57"/>
    </location>
</feature>
<dbReference type="InterPro" id="IPR042272">
    <property type="entry name" value="ATP12_ATP_synth-F1-assembly_N"/>
</dbReference>
<reference evidence="7" key="1">
    <citation type="submission" date="2021-12" db="EMBL/GenBank/DDBJ databases">
        <title>Convergent genome expansion in fungi linked to evolution of root-endophyte symbiosis.</title>
        <authorList>
            <consortium name="DOE Joint Genome Institute"/>
            <person name="Ke Y.-H."/>
            <person name="Bonito G."/>
            <person name="Liao H.-L."/>
            <person name="Looney B."/>
            <person name="Rojas-Flechas A."/>
            <person name="Nash J."/>
            <person name="Hameed K."/>
            <person name="Schadt C."/>
            <person name="Martin F."/>
            <person name="Crous P.W."/>
            <person name="Miettinen O."/>
            <person name="Magnuson J.K."/>
            <person name="Labbe J."/>
            <person name="Jacobson D."/>
            <person name="Doktycz M.J."/>
            <person name="Veneault-Fourrey C."/>
            <person name="Kuo A."/>
            <person name="Mondo S."/>
            <person name="Calhoun S."/>
            <person name="Riley R."/>
            <person name="Ohm R."/>
            <person name="LaButti K."/>
            <person name="Andreopoulos B."/>
            <person name="Pangilinan J."/>
            <person name="Nolan M."/>
            <person name="Tritt A."/>
            <person name="Clum A."/>
            <person name="Lipzen A."/>
            <person name="Daum C."/>
            <person name="Barry K."/>
            <person name="Grigoriev I.V."/>
            <person name="Vilgalys R."/>
        </authorList>
    </citation>
    <scope>NUCLEOTIDE SEQUENCE</scope>
    <source>
        <strain evidence="7">PMI_201</strain>
    </source>
</reference>
<dbReference type="InterPro" id="IPR023335">
    <property type="entry name" value="ATP12_ortho_dom_sf"/>
</dbReference>
<feature type="compositionally biased region" description="Polar residues" evidence="6">
    <location>
        <begin position="12"/>
        <end position="26"/>
    </location>
</feature>
<organism evidence="7 8">
    <name type="scientific">Talaromyces proteolyticus</name>
    <dbReference type="NCBI Taxonomy" id="1131652"/>
    <lineage>
        <taxon>Eukaryota</taxon>
        <taxon>Fungi</taxon>
        <taxon>Dikarya</taxon>
        <taxon>Ascomycota</taxon>
        <taxon>Pezizomycotina</taxon>
        <taxon>Eurotiomycetes</taxon>
        <taxon>Eurotiomycetidae</taxon>
        <taxon>Eurotiales</taxon>
        <taxon>Trichocomaceae</taxon>
        <taxon>Talaromyces</taxon>
        <taxon>Talaromyces sect. Bacilispori</taxon>
    </lineage>
</organism>
<keyword evidence="3" id="KW-0809">Transit peptide</keyword>
<comment type="subcellular location">
    <subcellularLocation>
        <location evidence="1">Mitochondrion</location>
    </subcellularLocation>
</comment>
<evidence type="ECO:0000256" key="4">
    <source>
        <dbReference type="ARBA" id="ARBA00023128"/>
    </source>
</evidence>
<evidence type="ECO:0000313" key="8">
    <source>
        <dbReference type="Proteomes" id="UP001201262"/>
    </source>
</evidence>
<sequence length="374" mass="42048">MMRKVPSWAVTALSSPRNSISSQTSPSFRCFHCSPKTWAIAHPITAHGPPPRAPKPAPEFGERVERRKKQEQSIQEGQNTNSQASQAKYPLKKRFWKYVNVKESPDGYQVLLDTRPVRSPMKTVITIPNSKRHLAEAIALEWDLLTSAQQALKHHLIPLTSLTTRATDIVREDGLGEGRIRKEIVTTAMRYLQTDTLLCWVPEKKLHDPDPVNGVLESDTAQQESLRTRQMKAAQEVIGFLTQTIWPGVEIKPVLDEDSIIPTSQSESTVNVIREWITALPPYEIAGLERAILASKSLLVAVRLIVEWGEHFGDVQPAQKTKAFGVDEAAEVSSLEVTYQTDMWGEVEDTHDVDREDLRRQLGSVILLISGDRR</sequence>
<evidence type="ECO:0000256" key="6">
    <source>
        <dbReference type="SAM" id="MobiDB-lite"/>
    </source>
</evidence>
<dbReference type="PANTHER" id="PTHR21013:SF10">
    <property type="entry name" value="ATP SYNTHASE MITOCHONDRIAL F1 COMPLEX ASSEMBLY FACTOR 2"/>
    <property type="match status" value="1"/>
</dbReference>
<proteinExistence type="inferred from homology"/>
<dbReference type="Gene3D" id="1.10.3580.10">
    <property type="entry name" value="ATP12 ATPase"/>
    <property type="match status" value="1"/>
</dbReference>
<accession>A0AAD4KNL3</accession>
<feature type="compositionally biased region" description="Basic and acidic residues" evidence="6">
    <location>
        <begin position="60"/>
        <end position="71"/>
    </location>
</feature>
<comment type="caution">
    <text evidence="7">The sequence shown here is derived from an EMBL/GenBank/DDBJ whole genome shotgun (WGS) entry which is preliminary data.</text>
</comment>
<dbReference type="GO" id="GO:0005739">
    <property type="term" value="C:mitochondrion"/>
    <property type="evidence" value="ECO:0007669"/>
    <property type="project" value="UniProtKB-SubCell"/>
</dbReference>
<dbReference type="RefSeq" id="XP_046068429.1">
    <property type="nucleotide sequence ID" value="XM_046217141.1"/>
</dbReference>
<dbReference type="GeneID" id="70247428"/>
<feature type="region of interest" description="Disordered" evidence="6">
    <location>
        <begin position="1"/>
        <end position="26"/>
    </location>
</feature>
<keyword evidence="5" id="KW-0143">Chaperone</keyword>
<feature type="region of interest" description="Disordered" evidence="6">
    <location>
        <begin position="44"/>
        <end position="86"/>
    </location>
</feature>
<name>A0AAD4KNL3_9EURO</name>
<dbReference type="EMBL" id="JAJTJA010000011">
    <property type="protein sequence ID" value="KAH8692432.1"/>
    <property type="molecule type" value="Genomic_DNA"/>
</dbReference>
<dbReference type="GO" id="GO:0033615">
    <property type="term" value="P:mitochondrial proton-transporting ATP synthase complex assembly"/>
    <property type="evidence" value="ECO:0007669"/>
    <property type="project" value="TreeGrafter"/>
</dbReference>
<evidence type="ECO:0000313" key="7">
    <source>
        <dbReference type="EMBL" id="KAH8692432.1"/>
    </source>
</evidence>
<dbReference type="Proteomes" id="UP001201262">
    <property type="component" value="Unassembled WGS sequence"/>
</dbReference>
<dbReference type="AlphaFoldDB" id="A0AAD4KNL3"/>
<dbReference type="InterPro" id="IPR011419">
    <property type="entry name" value="ATP12_ATP_synth-F1-assembly"/>
</dbReference>
<protein>
    <submittedName>
        <fullName evidence="7">Mitochondrial molecular chaperone</fullName>
    </submittedName>
</protein>
<keyword evidence="8" id="KW-1185">Reference proteome</keyword>